<protein>
    <submittedName>
        <fullName evidence="7">Cytochrome c</fullName>
    </submittedName>
</protein>
<accession>A0A969WD37</accession>
<proteinExistence type="predicted"/>
<dbReference type="SUPFAM" id="SSF46626">
    <property type="entry name" value="Cytochrome c"/>
    <property type="match status" value="1"/>
</dbReference>
<evidence type="ECO:0000256" key="1">
    <source>
        <dbReference type="ARBA" id="ARBA00022617"/>
    </source>
</evidence>
<keyword evidence="1 4" id="KW-0349">Heme</keyword>
<dbReference type="PANTHER" id="PTHR35008:SF9">
    <property type="entry name" value="CYTOCHROME C DOMAIN-CONTAINING PROTEIN"/>
    <property type="match status" value="1"/>
</dbReference>
<dbReference type="GO" id="GO:0009055">
    <property type="term" value="F:electron transfer activity"/>
    <property type="evidence" value="ECO:0007669"/>
    <property type="project" value="InterPro"/>
</dbReference>
<evidence type="ECO:0000256" key="4">
    <source>
        <dbReference type="PROSITE-ProRule" id="PRU00433"/>
    </source>
</evidence>
<keyword evidence="5" id="KW-0732">Signal</keyword>
<evidence type="ECO:0000259" key="6">
    <source>
        <dbReference type="PROSITE" id="PS51007"/>
    </source>
</evidence>
<evidence type="ECO:0000313" key="7">
    <source>
        <dbReference type="EMBL" id="NKF23875.1"/>
    </source>
</evidence>
<organism evidence="7 8">
    <name type="scientific">Solimonas marina</name>
    <dbReference type="NCBI Taxonomy" id="2714601"/>
    <lineage>
        <taxon>Bacteria</taxon>
        <taxon>Pseudomonadati</taxon>
        <taxon>Pseudomonadota</taxon>
        <taxon>Gammaproteobacteria</taxon>
        <taxon>Nevskiales</taxon>
        <taxon>Nevskiaceae</taxon>
        <taxon>Solimonas</taxon>
    </lineage>
</organism>
<feature type="chain" id="PRO_5038122719" evidence="5">
    <location>
        <begin position="24"/>
        <end position="131"/>
    </location>
</feature>
<dbReference type="Proteomes" id="UP000653472">
    <property type="component" value="Unassembled WGS sequence"/>
</dbReference>
<dbReference type="AlphaFoldDB" id="A0A969WD37"/>
<keyword evidence="8" id="KW-1185">Reference proteome</keyword>
<evidence type="ECO:0000256" key="5">
    <source>
        <dbReference type="SAM" id="SignalP"/>
    </source>
</evidence>
<dbReference type="Pfam" id="PF13442">
    <property type="entry name" value="Cytochrome_CBB3"/>
    <property type="match status" value="1"/>
</dbReference>
<dbReference type="InterPro" id="IPR036909">
    <property type="entry name" value="Cyt_c-like_dom_sf"/>
</dbReference>
<keyword evidence="2 4" id="KW-0479">Metal-binding</keyword>
<dbReference type="RefSeq" id="WP_168149197.1">
    <property type="nucleotide sequence ID" value="NZ_JAAVXB010000010.1"/>
</dbReference>
<comment type="caution">
    <text evidence="7">The sequence shown here is derived from an EMBL/GenBank/DDBJ whole genome shotgun (WGS) entry which is preliminary data.</text>
</comment>
<dbReference type="PANTHER" id="PTHR35008">
    <property type="entry name" value="BLL4482 PROTEIN-RELATED"/>
    <property type="match status" value="1"/>
</dbReference>
<dbReference type="GO" id="GO:0046872">
    <property type="term" value="F:metal ion binding"/>
    <property type="evidence" value="ECO:0007669"/>
    <property type="project" value="UniProtKB-KW"/>
</dbReference>
<feature type="domain" description="Cytochrome c" evidence="6">
    <location>
        <begin position="26"/>
        <end position="105"/>
    </location>
</feature>
<dbReference type="Gene3D" id="1.10.760.10">
    <property type="entry name" value="Cytochrome c-like domain"/>
    <property type="match status" value="1"/>
</dbReference>
<name>A0A969WD37_9GAMM</name>
<dbReference type="InterPro" id="IPR009056">
    <property type="entry name" value="Cyt_c-like_dom"/>
</dbReference>
<dbReference type="GO" id="GO:0020037">
    <property type="term" value="F:heme binding"/>
    <property type="evidence" value="ECO:0007669"/>
    <property type="project" value="InterPro"/>
</dbReference>
<reference evidence="7" key="1">
    <citation type="submission" date="2020-03" db="EMBL/GenBank/DDBJ databases">
        <title>Solimonas marina sp. nov., isolated from deep seawater of the Pacific Ocean.</title>
        <authorList>
            <person name="Liu X."/>
            <person name="Lai Q."/>
            <person name="Sun F."/>
            <person name="Gai Y."/>
            <person name="Li G."/>
            <person name="Shao Z."/>
        </authorList>
    </citation>
    <scope>NUCLEOTIDE SEQUENCE</scope>
    <source>
        <strain evidence="7">C16B3</strain>
    </source>
</reference>
<evidence type="ECO:0000256" key="3">
    <source>
        <dbReference type="ARBA" id="ARBA00023004"/>
    </source>
</evidence>
<feature type="signal peptide" evidence="5">
    <location>
        <begin position="1"/>
        <end position="23"/>
    </location>
</feature>
<evidence type="ECO:0000313" key="8">
    <source>
        <dbReference type="Proteomes" id="UP000653472"/>
    </source>
</evidence>
<dbReference type="PROSITE" id="PS51007">
    <property type="entry name" value="CYTC"/>
    <property type="match status" value="1"/>
</dbReference>
<evidence type="ECO:0000256" key="2">
    <source>
        <dbReference type="ARBA" id="ARBA00022723"/>
    </source>
</evidence>
<dbReference type="InterPro" id="IPR051459">
    <property type="entry name" value="Cytochrome_c-type_DH"/>
</dbReference>
<keyword evidence="3 4" id="KW-0408">Iron</keyword>
<sequence length="131" mass="14039">MNKMKMQGVVAAVLLSTSAVAMAAEPDAAEGKKVYTTICQGCHMPDAKGAVGAGRYPALANNPKLAAKQYPMMMIVNGSRAMPSFARMLAPDEIAAAVNYVRTHFGNHYPDVLTTAEVKAVLPQKSDYERH</sequence>
<dbReference type="EMBL" id="JAAVXB010000010">
    <property type="protein sequence ID" value="NKF23875.1"/>
    <property type="molecule type" value="Genomic_DNA"/>
</dbReference>
<gene>
    <name evidence="7" type="ORF">G7Y82_16295</name>
</gene>